<dbReference type="AlphaFoldDB" id="W9V0W7"/>
<dbReference type="STRING" id="1229521.D791_02432"/>
<proteinExistence type="predicted"/>
<evidence type="ECO:0000313" key="1">
    <source>
        <dbReference type="EMBL" id="EXJ10601.1"/>
    </source>
</evidence>
<dbReference type="Proteomes" id="UP000019464">
    <property type="component" value="Unassembled WGS sequence"/>
</dbReference>
<keyword evidence="2" id="KW-1185">Reference proteome</keyword>
<name>W9V0W7_9GAMM</name>
<organism evidence="1 2">
    <name type="scientific">Nitrincola nitratireducens</name>
    <dbReference type="NCBI Taxonomy" id="1229521"/>
    <lineage>
        <taxon>Bacteria</taxon>
        <taxon>Pseudomonadati</taxon>
        <taxon>Pseudomonadota</taxon>
        <taxon>Gammaproteobacteria</taxon>
        <taxon>Oceanospirillales</taxon>
        <taxon>Oceanospirillaceae</taxon>
        <taxon>Nitrincola</taxon>
    </lineage>
</organism>
<dbReference type="EMBL" id="AONB01000012">
    <property type="protein sequence ID" value="EXJ10601.1"/>
    <property type="molecule type" value="Genomic_DNA"/>
</dbReference>
<gene>
    <name evidence="1" type="ORF">D791_02432</name>
</gene>
<evidence type="ECO:0000313" key="2">
    <source>
        <dbReference type="Proteomes" id="UP000019464"/>
    </source>
</evidence>
<accession>W9V0W7</accession>
<protein>
    <submittedName>
        <fullName evidence="1">Uncharacterized protein</fullName>
    </submittedName>
</protein>
<reference evidence="1 2" key="2">
    <citation type="journal article" date="2015" name="Syst. Appl. Microbiol.">
        <title>Nitrincola nitratireducens sp. nov. isolated from a haloalkaline crater lake.</title>
        <authorList>
            <person name="Singh A."/>
            <person name="Vaidya B."/>
            <person name="Tanuku N.R."/>
            <person name="Pinnaka A.K."/>
        </authorList>
    </citation>
    <scope>NUCLEOTIDE SEQUENCE [LARGE SCALE GENOMIC DNA]</scope>
    <source>
        <strain evidence="1 2">AK23</strain>
    </source>
</reference>
<sequence>MALLHVCTEILRYKRINFNLYSLKVYSLSQIALLSDLFITNQFQTHPNARSVQIAQE</sequence>
<reference evidence="2" key="1">
    <citation type="submission" date="2012-11" db="EMBL/GenBank/DDBJ databases">
        <authorList>
            <person name="Singh A."/>
            <person name="Pinnaka A.K."/>
            <person name="Vaidya B."/>
        </authorList>
    </citation>
    <scope>NUCLEOTIDE SEQUENCE [LARGE SCALE GENOMIC DNA]</scope>
    <source>
        <strain evidence="2">AK23</strain>
    </source>
</reference>
<comment type="caution">
    <text evidence="1">The sequence shown here is derived from an EMBL/GenBank/DDBJ whole genome shotgun (WGS) entry which is preliminary data.</text>
</comment>